<dbReference type="EMBL" id="QVQW01000008">
    <property type="protein sequence ID" value="RKU47477.1"/>
    <property type="molecule type" value="Genomic_DNA"/>
</dbReference>
<dbReference type="InterPro" id="IPR006094">
    <property type="entry name" value="Oxid_FAD_bind_N"/>
</dbReference>
<evidence type="ECO:0000313" key="5">
    <source>
        <dbReference type="EMBL" id="RKU47477.1"/>
    </source>
</evidence>
<accession>A0A420YHW5</accession>
<dbReference type="GO" id="GO:0071949">
    <property type="term" value="F:FAD binding"/>
    <property type="evidence" value="ECO:0007669"/>
    <property type="project" value="InterPro"/>
</dbReference>
<dbReference type="Pfam" id="PF01565">
    <property type="entry name" value="FAD_binding_4"/>
    <property type="match status" value="1"/>
</dbReference>
<name>A0A420YHW5_9PEZI</name>
<dbReference type="InterPro" id="IPR012951">
    <property type="entry name" value="BBE"/>
</dbReference>
<dbReference type="Gene3D" id="3.30.465.10">
    <property type="match status" value="2"/>
</dbReference>
<sequence>MSIILCSAVALLAAAAPLVSAQTLVVDQSTIEANSTTVAPAAEAVPADTTAADIDYFGAETVQLTDSVLANLTELNLSNISLFGFSDNATLSKRALPTSCKVFPGDLLWPIPVVWKIFNLLVGGALIETTPLAAPCYNDHPQVRNDAMCSYVTNNFVNNSFMHADDPTSVMWPLYQGLTCMPTTDPTQKCTLGAFPSYVVKATTVAQIQLAVNFARNANLRLVVKNTGHDFNGKSAGAGALSIWTHALKDLKYIANYQQGSYNGPAIKAGSGVQAFELYDYANKLGVTVVGGEGKSVGVTGGYLLGGGHSPLSGLYGMAADQVLSMEVVTPDGRFITASDSVNPDLFWGLRGGGGSTFGVVTSVTIKAFPKMISSVATFSFSSGNGVSSDNFWAGVRAYFDYFITFTDKGAYEYFQIMSTGPDTFTFGMAPFFAPNMTQAQLQTLITPWLSTLSNLGIQVTPQYFSYDNFYDAWNNHFPLESVGLPTIKTASRLFPKSNWATESSLNTTFDAIKSVVLDGSTILSFNIAVAKNSGENNSVNPAWRNTCLHAIQGAFWSTNATQAEVQAASKKITFDWMQRWRDASPGAGAYMSEADILEPNFQQAFYGSNYDRLYALKQKYDPTGLLYTPTGVGSENWYITGQVDAIPTQNGRLCPISFKSRFPKRAIRA</sequence>
<dbReference type="PROSITE" id="PS51387">
    <property type="entry name" value="FAD_PCMH"/>
    <property type="match status" value="1"/>
</dbReference>
<comment type="caution">
    <text evidence="5">The sequence shown here is derived from an EMBL/GenBank/DDBJ whole genome shotgun (WGS) entry which is preliminary data.</text>
</comment>
<feature type="domain" description="FAD-binding PCMH-type" evidence="4">
    <location>
        <begin position="192"/>
        <end position="371"/>
    </location>
</feature>
<dbReference type="OrthoDB" id="9983560at2759"/>
<dbReference type="InterPro" id="IPR036318">
    <property type="entry name" value="FAD-bd_PCMH-like_sf"/>
</dbReference>
<dbReference type="InterPro" id="IPR016169">
    <property type="entry name" value="FAD-bd_PCMH_sub2"/>
</dbReference>
<dbReference type="InterPro" id="IPR016166">
    <property type="entry name" value="FAD-bd_PCMH"/>
</dbReference>
<dbReference type="GO" id="GO:0016491">
    <property type="term" value="F:oxidoreductase activity"/>
    <property type="evidence" value="ECO:0007669"/>
    <property type="project" value="UniProtKB-KW"/>
</dbReference>
<evidence type="ECO:0000256" key="1">
    <source>
        <dbReference type="ARBA" id="ARBA00005466"/>
    </source>
</evidence>
<dbReference type="SUPFAM" id="SSF56176">
    <property type="entry name" value="FAD-binding/transporter-associated domain-like"/>
    <property type="match status" value="1"/>
</dbReference>
<keyword evidence="6" id="KW-1185">Reference proteome</keyword>
<feature type="signal peptide" evidence="3">
    <location>
        <begin position="1"/>
        <end position="21"/>
    </location>
</feature>
<organism evidence="5 6">
    <name type="scientific">Coniochaeta pulveracea</name>
    <dbReference type="NCBI Taxonomy" id="177199"/>
    <lineage>
        <taxon>Eukaryota</taxon>
        <taxon>Fungi</taxon>
        <taxon>Dikarya</taxon>
        <taxon>Ascomycota</taxon>
        <taxon>Pezizomycotina</taxon>
        <taxon>Sordariomycetes</taxon>
        <taxon>Sordariomycetidae</taxon>
        <taxon>Coniochaetales</taxon>
        <taxon>Coniochaetaceae</taxon>
        <taxon>Coniochaeta</taxon>
    </lineage>
</organism>
<dbReference type="Proteomes" id="UP000275385">
    <property type="component" value="Unassembled WGS sequence"/>
</dbReference>
<dbReference type="AlphaFoldDB" id="A0A420YHW5"/>
<keyword evidence="2" id="KW-0560">Oxidoreductase</keyword>
<evidence type="ECO:0000313" key="6">
    <source>
        <dbReference type="Proteomes" id="UP000275385"/>
    </source>
</evidence>
<dbReference type="InterPro" id="IPR050432">
    <property type="entry name" value="FAD-linked_Oxidoreductases_BP"/>
</dbReference>
<feature type="chain" id="PRO_5019151928" description="FAD-binding PCMH-type domain-containing protein" evidence="3">
    <location>
        <begin position="22"/>
        <end position="670"/>
    </location>
</feature>
<keyword evidence="3" id="KW-0732">Signal</keyword>
<gene>
    <name evidence="5" type="ORF">DL546_000346</name>
</gene>
<dbReference type="STRING" id="177199.A0A420YHW5"/>
<evidence type="ECO:0000259" key="4">
    <source>
        <dbReference type="PROSITE" id="PS51387"/>
    </source>
</evidence>
<dbReference type="PANTHER" id="PTHR13878:SF91">
    <property type="entry name" value="FAD BINDING DOMAIN PROTEIN (AFU_ORTHOLOGUE AFUA_6G12070)-RELATED"/>
    <property type="match status" value="1"/>
</dbReference>
<evidence type="ECO:0000256" key="3">
    <source>
        <dbReference type="SAM" id="SignalP"/>
    </source>
</evidence>
<proteinExistence type="inferred from homology"/>
<protein>
    <recommendedName>
        <fullName evidence="4">FAD-binding PCMH-type domain-containing protein</fullName>
    </recommendedName>
</protein>
<dbReference type="PANTHER" id="PTHR13878">
    <property type="entry name" value="GULONOLACTONE OXIDASE"/>
    <property type="match status" value="1"/>
</dbReference>
<comment type="similarity">
    <text evidence="1">Belongs to the oxygen-dependent FAD-linked oxidoreductase family.</text>
</comment>
<evidence type="ECO:0000256" key="2">
    <source>
        <dbReference type="ARBA" id="ARBA00023002"/>
    </source>
</evidence>
<reference evidence="5 6" key="1">
    <citation type="submission" date="2018-08" db="EMBL/GenBank/DDBJ databases">
        <title>Draft genome of the lignicolous fungus Coniochaeta pulveracea.</title>
        <authorList>
            <person name="Borstlap C.J."/>
            <person name="De Witt R.N."/>
            <person name="Botha A."/>
            <person name="Volschenk H."/>
        </authorList>
    </citation>
    <scope>NUCLEOTIDE SEQUENCE [LARGE SCALE GENOMIC DNA]</scope>
    <source>
        <strain evidence="5 6">CAB683</strain>
    </source>
</reference>
<dbReference type="Pfam" id="PF08031">
    <property type="entry name" value="BBE"/>
    <property type="match status" value="1"/>
</dbReference>